<dbReference type="Proteomes" id="UP000431684">
    <property type="component" value="Unassembled WGS sequence"/>
</dbReference>
<dbReference type="Pfam" id="PF08379">
    <property type="entry name" value="Bact_transglu_N"/>
    <property type="match status" value="1"/>
</dbReference>
<comment type="caution">
    <text evidence="2">The sequence shown here is derived from an EMBL/GenBank/DDBJ whole genome shotgun (WGS) entry which is preliminary data.</text>
</comment>
<dbReference type="Pfam" id="PF01841">
    <property type="entry name" value="Transglut_core"/>
    <property type="match status" value="1"/>
</dbReference>
<dbReference type="SMART" id="SM00460">
    <property type="entry name" value="TGc"/>
    <property type="match status" value="1"/>
</dbReference>
<proteinExistence type="predicted"/>
<dbReference type="InterPro" id="IPR013589">
    <property type="entry name" value="Bac_transglu_N"/>
</dbReference>
<dbReference type="AlphaFoldDB" id="A0A6I3XJP5"/>
<keyword evidence="3" id="KW-1185">Reference proteome</keyword>
<protein>
    <submittedName>
        <fullName evidence="2">Transglutaminase family protein</fullName>
    </submittedName>
</protein>
<dbReference type="Gene3D" id="3.10.620.30">
    <property type="match status" value="1"/>
</dbReference>
<evidence type="ECO:0000259" key="1">
    <source>
        <dbReference type="SMART" id="SM00460"/>
    </source>
</evidence>
<dbReference type="EMBL" id="WNWM01000002">
    <property type="protein sequence ID" value="MUI12838.1"/>
    <property type="molecule type" value="Genomic_DNA"/>
</dbReference>
<evidence type="ECO:0000313" key="3">
    <source>
        <dbReference type="Proteomes" id="UP000431684"/>
    </source>
</evidence>
<reference evidence="2 3" key="1">
    <citation type="submission" date="2019-11" db="EMBL/GenBank/DDBJ databases">
        <title>Draft Genome Sequences of Six Type Strains of the Genus Massilia.</title>
        <authorList>
            <person name="Miess H."/>
            <person name="Frediansyah A."/>
            <person name="Goeker M."/>
            <person name="Gross H."/>
        </authorList>
    </citation>
    <scope>NUCLEOTIDE SEQUENCE [LARGE SCALE GENOMIC DNA]</scope>
    <source>
        <strain evidence="2 3">DSM 17513</strain>
    </source>
</reference>
<gene>
    <name evidence="2" type="ORF">GJV26_10260</name>
</gene>
<dbReference type="PANTHER" id="PTHR33490">
    <property type="entry name" value="BLR5614 PROTEIN-RELATED"/>
    <property type="match status" value="1"/>
</dbReference>
<dbReference type="SUPFAM" id="SSF54001">
    <property type="entry name" value="Cysteine proteinases"/>
    <property type="match status" value="1"/>
</dbReference>
<dbReference type="OrthoDB" id="5438043at2"/>
<dbReference type="InterPro" id="IPR038765">
    <property type="entry name" value="Papain-like_cys_pep_sf"/>
</dbReference>
<dbReference type="RefSeq" id="WP_155708728.1">
    <property type="nucleotide sequence ID" value="NZ_BMWU01000013.1"/>
</dbReference>
<dbReference type="InterPro" id="IPR002931">
    <property type="entry name" value="Transglutaminase-like"/>
</dbReference>
<evidence type="ECO:0000313" key="2">
    <source>
        <dbReference type="EMBL" id="MUI12838.1"/>
    </source>
</evidence>
<organism evidence="2 3">
    <name type="scientific">Pseudoduganella dura</name>
    <dbReference type="NCBI Taxonomy" id="321982"/>
    <lineage>
        <taxon>Bacteria</taxon>
        <taxon>Pseudomonadati</taxon>
        <taxon>Pseudomonadota</taxon>
        <taxon>Betaproteobacteria</taxon>
        <taxon>Burkholderiales</taxon>
        <taxon>Oxalobacteraceae</taxon>
        <taxon>Telluria group</taxon>
        <taxon>Pseudoduganella</taxon>
    </lineage>
</organism>
<feature type="domain" description="Transglutaminase-like" evidence="1">
    <location>
        <begin position="188"/>
        <end position="258"/>
    </location>
</feature>
<sequence>MTDLPASAGVCARYRVVHETRYKYHSTVSLSQQYLHMTPRSFAHQQTESHLIWLDPVVNESRDGVDYFGNCTRHVALTMPHDSLLVHAESTVALRPRPTLAHIAGTLPWESVRDMMGKEKSAATLEACRYLYASPHVTCFPELQAYARLSYTPGRPQLDAALDLTQRIFDDFEFDGRATDISTPLEQVLRGRRGVCQDFAQLMIGCLRSIGLPARYMSGYILTHPPEGKPRLVGADASHAWVSVFCPELGWIDFDPTNHCLVQHEHITLGWGRDFSDVTPMRGIVLGGGQQELDVQVTVTPLPLPGAV</sequence>
<name>A0A6I3XJP5_9BURK</name>
<dbReference type="PANTHER" id="PTHR33490:SF7">
    <property type="entry name" value="BLR2979 PROTEIN"/>
    <property type="match status" value="1"/>
</dbReference>
<accession>A0A6I3XJP5</accession>